<evidence type="ECO:0000313" key="4">
    <source>
        <dbReference type="Proteomes" id="UP000006039"/>
    </source>
</evidence>
<keyword evidence="1" id="KW-1133">Transmembrane helix</keyword>
<dbReference type="RefSeq" id="XP_009227783.1">
    <property type="nucleotide sequence ID" value="XM_009229519.1"/>
</dbReference>
<reference evidence="3" key="5">
    <citation type="submission" date="2018-04" db="UniProtKB">
        <authorList>
            <consortium name="EnsemblFungi"/>
        </authorList>
    </citation>
    <scope>IDENTIFICATION</scope>
    <source>
        <strain evidence="3">R3-111a-1</strain>
    </source>
</reference>
<reference evidence="4" key="1">
    <citation type="submission" date="2010-07" db="EMBL/GenBank/DDBJ databases">
        <title>The genome sequence of Gaeumannomyces graminis var. tritici strain R3-111a-1.</title>
        <authorList>
            <consortium name="The Broad Institute Genome Sequencing Platform"/>
            <person name="Ma L.-J."/>
            <person name="Dead R."/>
            <person name="Young S."/>
            <person name="Zeng Q."/>
            <person name="Koehrsen M."/>
            <person name="Alvarado L."/>
            <person name="Berlin A."/>
            <person name="Chapman S.B."/>
            <person name="Chen Z."/>
            <person name="Freedman E."/>
            <person name="Gellesch M."/>
            <person name="Goldberg J."/>
            <person name="Griggs A."/>
            <person name="Gujja S."/>
            <person name="Heilman E.R."/>
            <person name="Heiman D."/>
            <person name="Hepburn T."/>
            <person name="Howarth C."/>
            <person name="Jen D."/>
            <person name="Larson L."/>
            <person name="Mehta T."/>
            <person name="Neiman D."/>
            <person name="Pearson M."/>
            <person name="Roberts A."/>
            <person name="Saif S."/>
            <person name="Shea T."/>
            <person name="Shenoy N."/>
            <person name="Sisk P."/>
            <person name="Stolte C."/>
            <person name="Sykes S."/>
            <person name="Walk T."/>
            <person name="White J."/>
            <person name="Yandava C."/>
            <person name="Haas B."/>
            <person name="Nusbaum C."/>
            <person name="Birren B."/>
        </authorList>
    </citation>
    <scope>NUCLEOTIDE SEQUENCE [LARGE SCALE GENOMIC DNA]</scope>
    <source>
        <strain evidence="4">R3-111a-1</strain>
    </source>
</reference>
<feature type="transmembrane region" description="Helical" evidence="1">
    <location>
        <begin position="7"/>
        <end position="33"/>
    </location>
</feature>
<dbReference type="Proteomes" id="UP000006039">
    <property type="component" value="Unassembled WGS sequence"/>
</dbReference>
<evidence type="ECO:0000313" key="3">
    <source>
        <dbReference type="EnsemblFungi" id="EJT70605"/>
    </source>
</evidence>
<protein>
    <submittedName>
        <fullName evidence="2">Tetraspanin</fullName>
    </submittedName>
</protein>
<proteinExistence type="predicted"/>
<feature type="transmembrane region" description="Helical" evidence="1">
    <location>
        <begin position="89"/>
        <end position="107"/>
    </location>
</feature>
<dbReference type="STRING" id="644352.J3PDQ5"/>
<dbReference type="EMBL" id="GL385401">
    <property type="protein sequence ID" value="EJT70605.1"/>
    <property type="molecule type" value="Genomic_DNA"/>
</dbReference>
<sequence>MANKILVSYVVADFLFVLMGAFMLGFSVVVQNVRDEVPTEGEQAARNLLYQDFPLTAGIVNAVFIFVTFALTIPAVATPTRGWLKMSGYLVVVNALFTLCIGTFLWVTTLKTREALSPIWNAQSAGVQSLMEQQFKCCGYFNSTAPAFVTNSVCPSPAAAALMKGCASPLTSYANTFVDSIFTAVYGMCGIDALLIMATACLLKERKEQERFRHIDEKSGTL</sequence>
<feature type="transmembrane region" description="Helical" evidence="1">
    <location>
        <begin position="181"/>
        <end position="203"/>
    </location>
</feature>
<reference evidence="2" key="2">
    <citation type="submission" date="2010-07" db="EMBL/GenBank/DDBJ databases">
        <authorList>
            <consortium name="The Broad Institute Genome Sequencing Platform"/>
            <consortium name="Broad Institute Genome Sequencing Center for Infectious Disease"/>
            <person name="Ma L.-J."/>
            <person name="Dead R."/>
            <person name="Young S."/>
            <person name="Zeng Q."/>
            <person name="Koehrsen M."/>
            <person name="Alvarado L."/>
            <person name="Berlin A."/>
            <person name="Chapman S.B."/>
            <person name="Chen Z."/>
            <person name="Freedman E."/>
            <person name="Gellesch M."/>
            <person name="Goldberg J."/>
            <person name="Griggs A."/>
            <person name="Gujja S."/>
            <person name="Heilman E.R."/>
            <person name="Heiman D."/>
            <person name="Hepburn T."/>
            <person name="Howarth C."/>
            <person name="Jen D."/>
            <person name="Larson L."/>
            <person name="Mehta T."/>
            <person name="Neiman D."/>
            <person name="Pearson M."/>
            <person name="Roberts A."/>
            <person name="Saif S."/>
            <person name="Shea T."/>
            <person name="Shenoy N."/>
            <person name="Sisk P."/>
            <person name="Stolte C."/>
            <person name="Sykes S."/>
            <person name="Walk T."/>
            <person name="White J."/>
            <person name="Yandava C."/>
            <person name="Haas B."/>
            <person name="Nusbaum C."/>
            <person name="Birren B."/>
        </authorList>
    </citation>
    <scope>NUCLEOTIDE SEQUENCE</scope>
    <source>
        <strain evidence="2">R3-111a-1</strain>
    </source>
</reference>
<dbReference type="HOGENOM" id="CLU_066479_0_0_1"/>
<keyword evidence="1" id="KW-0812">Transmembrane</keyword>
<name>J3PDQ5_GAET3</name>
<feature type="transmembrane region" description="Helical" evidence="1">
    <location>
        <begin position="53"/>
        <end position="77"/>
    </location>
</feature>
<evidence type="ECO:0000256" key="1">
    <source>
        <dbReference type="SAM" id="Phobius"/>
    </source>
</evidence>
<dbReference type="VEuPathDB" id="FungiDB:GGTG_11628"/>
<keyword evidence="4" id="KW-1185">Reference proteome</keyword>
<evidence type="ECO:0000313" key="2">
    <source>
        <dbReference type="EMBL" id="EJT70605.1"/>
    </source>
</evidence>
<organism evidence="2">
    <name type="scientific">Gaeumannomyces tritici (strain R3-111a-1)</name>
    <name type="common">Wheat and barley take-all root rot fungus</name>
    <name type="synonym">Gaeumannomyces graminis var. tritici</name>
    <dbReference type="NCBI Taxonomy" id="644352"/>
    <lineage>
        <taxon>Eukaryota</taxon>
        <taxon>Fungi</taxon>
        <taxon>Dikarya</taxon>
        <taxon>Ascomycota</taxon>
        <taxon>Pezizomycotina</taxon>
        <taxon>Sordariomycetes</taxon>
        <taxon>Sordariomycetidae</taxon>
        <taxon>Magnaporthales</taxon>
        <taxon>Magnaporthaceae</taxon>
        <taxon>Gaeumannomyces</taxon>
    </lineage>
</organism>
<dbReference type="GeneID" id="20352086"/>
<keyword evidence="1" id="KW-0472">Membrane</keyword>
<accession>J3PDQ5</accession>
<dbReference type="AlphaFoldDB" id="J3PDQ5"/>
<reference evidence="3" key="4">
    <citation type="journal article" date="2015" name="G3 (Bethesda)">
        <title>Genome sequences of three phytopathogenic species of the Magnaporthaceae family of fungi.</title>
        <authorList>
            <person name="Okagaki L.H."/>
            <person name="Nunes C.C."/>
            <person name="Sailsbery J."/>
            <person name="Clay B."/>
            <person name="Brown D."/>
            <person name="John T."/>
            <person name="Oh Y."/>
            <person name="Young N."/>
            <person name="Fitzgerald M."/>
            <person name="Haas B.J."/>
            <person name="Zeng Q."/>
            <person name="Young S."/>
            <person name="Adiconis X."/>
            <person name="Fan L."/>
            <person name="Levin J.Z."/>
            <person name="Mitchell T.K."/>
            <person name="Okubara P.A."/>
            <person name="Farman M.L."/>
            <person name="Kohn L.M."/>
            <person name="Birren B."/>
            <person name="Ma L.-J."/>
            <person name="Dean R.A."/>
        </authorList>
    </citation>
    <scope>NUCLEOTIDE SEQUENCE</scope>
    <source>
        <strain evidence="3">R3-111a-1</strain>
    </source>
</reference>
<gene>
    <name evidence="3" type="primary">20352086</name>
    <name evidence="2" type="ORF">GGTG_11628</name>
</gene>
<dbReference type="EnsemblFungi" id="EJT70605">
    <property type="protein sequence ID" value="EJT70605"/>
    <property type="gene ID" value="GGTG_11628"/>
</dbReference>
<dbReference type="OrthoDB" id="2279611at2759"/>
<dbReference type="eggNOG" id="ENOG502S3E8">
    <property type="taxonomic scope" value="Eukaryota"/>
</dbReference>
<reference evidence="2" key="3">
    <citation type="submission" date="2010-09" db="EMBL/GenBank/DDBJ databases">
        <title>Annotation of Gaeumannomyces graminis var. tritici R3-111a-1.</title>
        <authorList>
            <consortium name="The Broad Institute Genome Sequencing Platform"/>
            <person name="Ma L.-J."/>
            <person name="Dead R."/>
            <person name="Young S.K."/>
            <person name="Zeng Q."/>
            <person name="Gargeya S."/>
            <person name="Fitzgerald M."/>
            <person name="Haas B."/>
            <person name="Abouelleil A."/>
            <person name="Alvarado L."/>
            <person name="Arachchi H.M."/>
            <person name="Berlin A."/>
            <person name="Brown A."/>
            <person name="Chapman S.B."/>
            <person name="Chen Z."/>
            <person name="Dunbar C."/>
            <person name="Freedman E."/>
            <person name="Gearin G."/>
            <person name="Gellesch M."/>
            <person name="Goldberg J."/>
            <person name="Griggs A."/>
            <person name="Gujja S."/>
            <person name="Heiman D."/>
            <person name="Howarth C."/>
            <person name="Larson L."/>
            <person name="Lui A."/>
            <person name="MacDonald P.J.P."/>
            <person name="Mehta T."/>
            <person name="Montmayeur A."/>
            <person name="Murphy C."/>
            <person name="Neiman D."/>
            <person name="Pearson M."/>
            <person name="Priest M."/>
            <person name="Roberts A."/>
            <person name="Saif S."/>
            <person name="Shea T."/>
            <person name="Shenoy N."/>
            <person name="Sisk P."/>
            <person name="Stolte C."/>
            <person name="Sykes S."/>
            <person name="Yandava C."/>
            <person name="Wortman J."/>
            <person name="Nusbaum C."/>
            <person name="Birren B."/>
        </authorList>
    </citation>
    <scope>NUCLEOTIDE SEQUENCE</scope>
    <source>
        <strain evidence="2">R3-111a-1</strain>
    </source>
</reference>